<comment type="similarity">
    <text evidence="3">Belongs to the glycosyl hydrolase 5 (cellulase A) family.</text>
</comment>
<evidence type="ECO:0000256" key="6">
    <source>
        <dbReference type="ARBA" id="ARBA00022729"/>
    </source>
</evidence>
<evidence type="ECO:0000256" key="8">
    <source>
        <dbReference type="ARBA" id="ARBA00023295"/>
    </source>
</evidence>
<dbReference type="Proteomes" id="UP000321518">
    <property type="component" value="Unassembled WGS sequence"/>
</dbReference>
<accession>A0A511KDY7</accession>
<dbReference type="GO" id="GO:0005576">
    <property type="term" value="C:extracellular region"/>
    <property type="evidence" value="ECO:0007669"/>
    <property type="project" value="UniProtKB-SubCell"/>
</dbReference>
<dbReference type="AlphaFoldDB" id="A0A511KDY7"/>
<evidence type="ECO:0000256" key="5">
    <source>
        <dbReference type="ARBA" id="ARBA00022525"/>
    </source>
</evidence>
<evidence type="ECO:0000259" key="11">
    <source>
        <dbReference type="Pfam" id="PF26410"/>
    </source>
</evidence>
<dbReference type="EC" id="3.2.1.78" evidence="4"/>
<evidence type="ECO:0000256" key="2">
    <source>
        <dbReference type="ARBA" id="ARBA00004613"/>
    </source>
</evidence>
<dbReference type="Pfam" id="PF26410">
    <property type="entry name" value="GH5_mannosidase"/>
    <property type="match status" value="1"/>
</dbReference>
<protein>
    <recommendedName>
        <fullName evidence="4">mannan endo-1,4-beta-mannosidase</fullName>
        <ecNumber evidence="4">3.2.1.78</ecNumber>
    </recommendedName>
</protein>
<keyword evidence="5" id="KW-0964">Secreted</keyword>
<comment type="caution">
    <text evidence="12">The sequence shown here is derived from an EMBL/GenBank/DDBJ whole genome shotgun (WGS) entry which is preliminary data.</text>
</comment>
<dbReference type="PANTHER" id="PTHR31451:SF39">
    <property type="entry name" value="MANNAN ENDO-1,4-BETA-MANNOSIDASE 1"/>
    <property type="match status" value="1"/>
</dbReference>
<keyword evidence="7 12" id="KW-0378">Hydrolase</keyword>
<dbReference type="Gene3D" id="3.20.20.80">
    <property type="entry name" value="Glycosidases"/>
    <property type="match status" value="1"/>
</dbReference>
<evidence type="ECO:0000256" key="9">
    <source>
        <dbReference type="SAM" id="MobiDB-lite"/>
    </source>
</evidence>
<keyword evidence="10" id="KW-1133">Transmembrane helix</keyword>
<feature type="domain" description="Glycoside hydrolase family 5" evidence="11">
    <location>
        <begin position="69"/>
        <end position="293"/>
    </location>
</feature>
<evidence type="ECO:0000256" key="1">
    <source>
        <dbReference type="ARBA" id="ARBA00001678"/>
    </source>
</evidence>
<proteinExistence type="inferred from homology"/>
<dbReference type="OrthoDB" id="406631at2759"/>
<dbReference type="SUPFAM" id="SSF51445">
    <property type="entry name" value="(Trans)glycosidases"/>
    <property type="match status" value="1"/>
</dbReference>
<dbReference type="PANTHER" id="PTHR31451">
    <property type="match status" value="1"/>
</dbReference>
<organism evidence="12 13">
    <name type="scientific">Rhodotorula toruloides</name>
    <name type="common">Yeast</name>
    <name type="synonym">Rhodosporidium toruloides</name>
    <dbReference type="NCBI Taxonomy" id="5286"/>
    <lineage>
        <taxon>Eukaryota</taxon>
        <taxon>Fungi</taxon>
        <taxon>Dikarya</taxon>
        <taxon>Basidiomycota</taxon>
        <taxon>Pucciniomycotina</taxon>
        <taxon>Microbotryomycetes</taxon>
        <taxon>Sporidiobolales</taxon>
        <taxon>Sporidiobolaceae</taxon>
        <taxon>Rhodotorula</taxon>
    </lineage>
</organism>
<dbReference type="InterPro" id="IPR001547">
    <property type="entry name" value="Glyco_hydro_5"/>
</dbReference>
<evidence type="ECO:0000256" key="10">
    <source>
        <dbReference type="SAM" id="Phobius"/>
    </source>
</evidence>
<dbReference type="InterPro" id="IPR017853">
    <property type="entry name" value="GH"/>
</dbReference>
<evidence type="ECO:0000313" key="13">
    <source>
        <dbReference type="Proteomes" id="UP000321518"/>
    </source>
</evidence>
<keyword evidence="6" id="KW-0732">Signal</keyword>
<feature type="region of interest" description="Disordered" evidence="9">
    <location>
        <begin position="386"/>
        <end position="458"/>
    </location>
</feature>
<evidence type="ECO:0000256" key="4">
    <source>
        <dbReference type="ARBA" id="ARBA00012706"/>
    </source>
</evidence>
<comment type="subcellular location">
    <subcellularLocation>
        <location evidence="2">Secreted</location>
    </subcellularLocation>
</comment>
<evidence type="ECO:0000256" key="3">
    <source>
        <dbReference type="ARBA" id="ARBA00005641"/>
    </source>
</evidence>
<keyword evidence="8" id="KW-0326">Glycosidase</keyword>
<reference evidence="12 13" key="1">
    <citation type="submission" date="2019-07" db="EMBL/GenBank/DDBJ databases">
        <title>Rhodotorula toruloides NBRC10032 genome sequencing.</title>
        <authorList>
            <person name="Shida Y."/>
            <person name="Takaku H."/>
            <person name="Ogasawara W."/>
            <person name="Mori K."/>
        </authorList>
    </citation>
    <scope>NUCLEOTIDE SEQUENCE [LARGE SCALE GENOMIC DNA]</scope>
    <source>
        <strain evidence="12 13">NBRC10032</strain>
    </source>
</reference>
<feature type="compositionally biased region" description="Low complexity" evidence="9">
    <location>
        <begin position="432"/>
        <end position="458"/>
    </location>
</feature>
<sequence length="614" mass="67759">MLALELTTQPGSDLNEVGSVFINVSHEQPLLFSSTKDMASSCLPTPSAASSRYTLTAASQLPTPRSPSSFVTRNETRLALDGDDFKAVGANVYWLGLDENVVPNPAYPSKRRVLEAMAVARAMGATTIRSQSLGISYGTPLSIENALGVFKPEGDPAWDALDFAVFAARQYGLRLVLPLTDQYDYYHGGIPTFLRWRNLSSTDYTPFYDLSSPVFADFELYVRTLLNHTSPYTNLTLATDPTILAFELGNELGGYFGRSYPPPIDWSTAIAKLLKELAPRTLVVSGSYGVRRDEARVDEIDLLSDHFYPPSLSRLSHSASLSFAAHKPLLVGEYDWTNRTYLTYRWTWFAVVLPVVLAGCLWACGKWRRWGPWVVTLRGVGMCGRARRRRRKEERDREGQELDEARRGSPSPATPATQDDDHLDKSYLPSNSTSALPILSPTPSLSATSLPRRFSRPSSRLDRPLTLRVWHMSLLILTVFLPTLSVLCHTYIPTPITSFLSRLTSLSSPPSGAPQVAGDLYWSLFGRDDSCCAYVTHDDGYTLHYPSSPSSSSLSPSTKGVLELTRHAWSVRGEMPWWLADGKTVQGMRWDDLPVVGCPQRGVSAGNGTVVGGS</sequence>
<keyword evidence="10" id="KW-0472">Membrane</keyword>
<name>A0A511KDY7_RHOTO</name>
<dbReference type="InterPro" id="IPR045053">
    <property type="entry name" value="MAN-like"/>
</dbReference>
<feature type="transmembrane region" description="Helical" evidence="10">
    <location>
        <begin position="346"/>
        <end position="364"/>
    </location>
</feature>
<feature type="compositionally biased region" description="Basic and acidic residues" evidence="9">
    <location>
        <begin position="393"/>
        <end position="407"/>
    </location>
</feature>
<feature type="transmembrane region" description="Helical" evidence="10">
    <location>
        <begin position="469"/>
        <end position="492"/>
    </location>
</feature>
<evidence type="ECO:0000313" key="12">
    <source>
        <dbReference type="EMBL" id="GEM08563.1"/>
    </source>
</evidence>
<comment type="catalytic activity">
    <reaction evidence="1">
        <text>Random hydrolysis of (1-&gt;4)-beta-D-mannosidic linkages in mannans, galactomannans and glucomannans.</text>
        <dbReference type="EC" id="3.2.1.78"/>
    </reaction>
</comment>
<dbReference type="EMBL" id="BJWK01000005">
    <property type="protein sequence ID" value="GEM08563.1"/>
    <property type="molecule type" value="Genomic_DNA"/>
</dbReference>
<dbReference type="GO" id="GO:0016985">
    <property type="term" value="F:mannan endo-1,4-beta-mannosidase activity"/>
    <property type="evidence" value="ECO:0007669"/>
    <property type="project" value="UniProtKB-EC"/>
</dbReference>
<gene>
    <name evidence="12" type="ORF">Rt10032_c05g2580</name>
</gene>
<evidence type="ECO:0000256" key="7">
    <source>
        <dbReference type="ARBA" id="ARBA00022801"/>
    </source>
</evidence>
<keyword evidence="10" id="KW-0812">Transmembrane</keyword>